<name>A0A0F9SVC1_9ZZZZ</name>
<organism evidence="1">
    <name type="scientific">marine sediment metagenome</name>
    <dbReference type="NCBI Taxonomy" id="412755"/>
    <lineage>
        <taxon>unclassified sequences</taxon>
        <taxon>metagenomes</taxon>
        <taxon>ecological metagenomes</taxon>
    </lineage>
</organism>
<sequence>MLKGQAKKDYQRTYMKDYMRNLRLKQRVLRPVVKTQELDADGNIVPEY</sequence>
<evidence type="ECO:0000313" key="1">
    <source>
        <dbReference type="EMBL" id="KKN72915.1"/>
    </source>
</evidence>
<comment type="caution">
    <text evidence="1">The sequence shown here is derived from an EMBL/GenBank/DDBJ whole genome shotgun (WGS) entry which is preliminary data.</text>
</comment>
<protein>
    <submittedName>
        <fullName evidence="1">Uncharacterized protein</fullName>
    </submittedName>
</protein>
<accession>A0A0F9SVC1</accession>
<dbReference type="AlphaFoldDB" id="A0A0F9SVC1"/>
<reference evidence="1" key="1">
    <citation type="journal article" date="2015" name="Nature">
        <title>Complex archaea that bridge the gap between prokaryotes and eukaryotes.</title>
        <authorList>
            <person name="Spang A."/>
            <person name="Saw J.H."/>
            <person name="Jorgensen S.L."/>
            <person name="Zaremba-Niedzwiedzka K."/>
            <person name="Martijn J."/>
            <person name="Lind A.E."/>
            <person name="van Eijk R."/>
            <person name="Schleper C."/>
            <person name="Guy L."/>
            <person name="Ettema T.J."/>
        </authorList>
    </citation>
    <scope>NUCLEOTIDE SEQUENCE</scope>
</reference>
<proteinExistence type="predicted"/>
<gene>
    <name evidence="1" type="ORF">LCGC14_0406190</name>
</gene>
<dbReference type="EMBL" id="LAZR01000353">
    <property type="protein sequence ID" value="KKN72915.1"/>
    <property type="molecule type" value="Genomic_DNA"/>
</dbReference>